<dbReference type="Proteomes" id="UP001054889">
    <property type="component" value="Unassembled WGS sequence"/>
</dbReference>
<feature type="compositionally biased region" description="Basic residues" evidence="1">
    <location>
        <begin position="58"/>
        <end position="69"/>
    </location>
</feature>
<reference evidence="2" key="2">
    <citation type="submission" date="2021-12" db="EMBL/GenBank/DDBJ databases">
        <title>Resequencing data analysis of finger millet.</title>
        <authorList>
            <person name="Hatakeyama M."/>
            <person name="Aluri S."/>
            <person name="Balachadran M.T."/>
            <person name="Sivarajan S.R."/>
            <person name="Poveda L."/>
            <person name="Shimizu-Inatsugi R."/>
            <person name="Schlapbach R."/>
            <person name="Sreeman S.M."/>
            <person name="Shimizu K.K."/>
        </authorList>
    </citation>
    <scope>NUCLEOTIDE SEQUENCE</scope>
</reference>
<keyword evidence="3" id="KW-1185">Reference proteome</keyword>
<dbReference type="AlphaFoldDB" id="A0AAV5ECF8"/>
<evidence type="ECO:0000313" key="3">
    <source>
        <dbReference type="Proteomes" id="UP001054889"/>
    </source>
</evidence>
<organism evidence="2 3">
    <name type="scientific">Eleusine coracana subsp. coracana</name>
    <dbReference type="NCBI Taxonomy" id="191504"/>
    <lineage>
        <taxon>Eukaryota</taxon>
        <taxon>Viridiplantae</taxon>
        <taxon>Streptophyta</taxon>
        <taxon>Embryophyta</taxon>
        <taxon>Tracheophyta</taxon>
        <taxon>Spermatophyta</taxon>
        <taxon>Magnoliopsida</taxon>
        <taxon>Liliopsida</taxon>
        <taxon>Poales</taxon>
        <taxon>Poaceae</taxon>
        <taxon>PACMAD clade</taxon>
        <taxon>Chloridoideae</taxon>
        <taxon>Cynodonteae</taxon>
        <taxon>Eleusininae</taxon>
        <taxon>Eleusine</taxon>
    </lineage>
</organism>
<evidence type="ECO:0000313" key="2">
    <source>
        <dbReference type="EMBL" id="GJN21074.1"/>
    </source>
</evidence>
<dbReference type="EMBL" id="BQKI01000075">
    <property type="protein sequence ID" value="GJN21074.1"/>
    <property type="molecule type" value="Genomic_DNA"/>
</dbReference>
<comment type="caution">
    <text evidence="2">The sequence shown here is derived from an EMBL/GenBank/DDBJ whole genome shotgun (WGS) entry which is preliminary data.</text>
</comment>
<name>A0AAV5ECF8_ELECO</name>
<proteinExistence type="predicted"/>
<accession>A0AAV5ECF8</accession>
<protein>
    <submittedName>
        <fullName evidence="2">Uncharacterized protein</fullName>
    </submittedName>
</protein>
<sequence length="90" mass="9296">MRAEKGRAGEGGMIPAVEVEATCCGETLGFLRGQPDRGRGRTRAPVARTVVMADAARRWRGARRRHGHRNPCSSAPDGDGAGGGGRGGVG</sequence>
<feature type="compositionally biased region" description="Gly residues" evidence="1">
    <location>
        <begin position="79"/>
        <end position="90"/>
    </location>
</feature>
<gene>
    <name evidence="2" type="primary">gb08522</name>
    <name evidence="2" type="ORF">PR202_gb08522</name>
</gene>
<reference evidence="2" key="1">
    <citation type="journal article" date="2018" name="DNA Res.">
        <title>Multiple hybrid de novo genome assembly of finger millet, an orphan allotetraploid crop.</title>
        <authorList>
            <person name="Hatakeyama M."/>
            <person name="Aluri S."/>
            <person name="Balachadran M.T."/>
            <person name="Sivarajan S.R."/>
            <person name="Patrignani A."/>
            <person name="Gruter S."/>
            <person name="Poveda L."/>
            <person name="Shimizu-Inatsugi R."/>
            <person name="Baeten J."/>
            <person name="Francoijs K.J."/>
            <person name="Nataraja K.N."/>
            <person name="Reddy Y.A.N."/>
            <person name="Phadnis S."/>
            <person name="Ravikumar R.L."/>
            <person name="Schlapbach R."/>
            <person name="Sreeman S.M."/>
            <person name="Shimizu K.K."/>
        </authorList>
    </citation>
    <scope>NUCLEOTIDE SEQUENCE</scope>
</reference>
<evidence type="ECO:0000256" key="1">
    <source>
        <dbReference type="SAM" id="MobiDB-lite"/>
    </source>
</evidence>
<feature type="region of interest" description="Disordered" evidence="1">
    <location>
        <begin position="58"/>
        <end position="90"/>
    </location>
</feature>